<evidence type="ECO:0000313" key="3">
    <source>
        <dbReference type="EMBL" id="UUY46062.1"/>
    </source>
</evidence>
<proteinExistence type="predicted"/>
<dbReference type="GeneID" id="95572182"/>
<sequence length="111" mass="12045">MKNHVTAGVDGSDESRTAARRAARGALLRQVPLRLVHAVDWLLDPLLPGVGPQSADTWADRAVTEAAEELRGHHPDLEITTRCPTGRPPKCPCPIEHRGASWSTCPPWPTS</sequence>
<dbReference type="InterPro" id="IPR006016">
    <property type="entry name" value="UspA"/>
</dbReference>
<dbReference type="RefSeq" id="WP_257854608.1">
    <property type="nucleotide sequence ID" value="NZ_CP102514.1"/>
</dbReference>
<evidence type="ECO:0000256" key="1">
    <source>
        <dbReference type="SAM" id="MobiDB-lite"/>
    </source>
</evidence>
<name>A0ABY5PPM8_9ACTN</name>
<keyword evidence="4" id="KW-1185">Reference proteome</keyword>
<evidence type="ECO:0000259" key="2">
    <source>
        <dbReference type="Pfam" id="PF00582"/>
    </source>
</evidence>
<feature type="region of interest" description="Disordered" evidence="1">
    <location>
        <begin position="1"/>
        <end position="21"/>
    </location>
</feature>
<dbReference type="InterPro" id="IPR014729">
    <property type="entry name" value="Rossmann-like_a/b/a_fold"/>
</dbReference>
<dbReference type="EMBL" id="CP102514">
    <property type="protein sequence ID" value="UUY46062.1"/>
    <property type="molecule type" value="Genomic_DNA"/>
</dbReference>
<protein>
    <submittedName>
        <fullName evidence="3">Universal stress protein</fullName>
    </submittedName>
</protein>
<evidence type="ECO:0000313" key="4">
    <source>
        <dbReference type="Proteomes" id="UP001057738"/>
    </source>
</evidence>
<feature type="domain" description="UspA" evidence="2">
    <location>
        <begin position="3"/>
        <end position="81"/>
    </location>
</feature>
<dbReference type="Pfam" id="PF00582">
    <property type="entry name" value="Usp"/>
    <property type="match status" value="1"/>
</dbReference>
<dbReference type="Gene3D" id="3.40.50.620">
    <property type="entry name" value="HUPs"/>
    <property type="match status" value="1"/>
</dbReference>
<dbReference type="Proteomes" id="UP001057738">
    <property type="component" value="Chromosome"/>
</dbReference>
<reference evidence="3" key="1">
    <citation type="submission" date="2022-08" db="EMBL/GenBank/DDBJ databases">
        <authorList>
            <person name="Tian L."/>
        </authorList>
    </citation>
    <scope>NUCLEOTIDE SEQUENCE</scope>
    <source>
        <strain evidence="3">CM253</strain>
    </source>
</reference>
<accession>A0ABY5PPM8</accession>
<organism evidence="3 4">
    <name type="scientific">Streptomyces yangpuensis</name>
    <dbReference type="NCBI Taxonomy" id="1648182"/>
    <lineage>
        <taxon>Bacteria</taxon>
        <taxon>Bacillati</taxon>
        <taxon>Actinomycetota</taxon>
        <taxon>Actinomycetes</taxon>
        <taxon>Kitasatosporales</taxon>
        <taxon>Streptomycetaceae</taxon>
        <taxon>Streptomyces</taxon>
    </lineage>
</organism>
<dbReference type="SUPFAM" id="SSF52402">
    <property type="entry name" value="Adenine nucleotide alpha hydrolases-like"/>
    <property type="match status" value="1"/>
</dbReference>
<gene>
    <name evidence="3" type="ORF">NRK68_01855</name>
</gene>